<dbReference type="EMBL" id="AP027924">
    <property type="protein sequence ID" value="BED91752.1"/>
    <property type="molecule type" value="Genomic_DNA"/>
</dbReference>
<dbReference type="KEGG" id="ips:CfP315_0275"/>
<feature type="transmembrane region" description="Helical" evidence="1">
    <location>
        <begin position="21"/>
        <end position="40"/>
    </location>
</feature>
<dbReference type="Proteomes" id="UP001337580">
    <property type="component" value="Chromosome"/>
</dbReference>
<evidence type="ECO:0000256" key="1">
    <source>
        <dbReference type="SAM" id="Phobius"/>
    </source>
</evidence>
<accession>A0AA48KYD5</accession>
<gene>
    <name evidence="2" type="ORF">CfP315_0275</name>
</gene>
<feature type="transmembrane region" description="Helical" evidence="1">
    <location>
        <begin position="83"/>
        <end position="101"/>
    </location>
</feature>
<keyword evidence="1" id="KW-0812">Transmembrane</keyword>
<name>A0AA48KYD5_9FIRM</name>
<keyword evidence="1" id="KW-1133">Transmembrane helix</keyword>
<dbReference type="AlphaFoldDB" id="A0AA48KYD5"/>
<organism evidence="2">
    <name type="scientific">Candidatus Improbicoccus pseudotrichonymphae</name>
    <dbReference type="NCBI Taxonomy" id="3033792"/>
    <lineage>
        <taxon>Bacteria</taxon>
        <taxon>Bacillati</taxon>
        <taxon>Bacillota</taxon>
        <taxon>Clostridia</taxon>
        <taxon>Candidatus Improbicoccus</taxon>
    </lineage>
</organism>
<proteinExistence type="predicted"/>
<sequence length="265" mass="29476">MKKEKISNNENNKKINKNNKIISSILAVIMCCQPLVGAVAPDSQLVDSKETVEMMEGKDENEDESKKNDAVDKSEGFSSLAKTIFGVGVLGAIILGSYYIYNAIKSIGSEWVEIRNESYSTHSIGKRIENDIGFENLVVGTNYGDVLGISEFVDKISGDYSKAFSQVKVKPNHENEIGKLSSYSKFIIEITKGKKSFLSYFKNKGVNKNNKQDIVLYACKLLGEINDPEFCLINACVEVKIDGSTFYFLISQELAPYLLVADDWI</sequence>
<reference evidence="2" key="1">
    <citation type="journal article" date="2023" name="ISME J.">
        <title>Emergence of putative energy parasites within Clostridia revealed by genome analysis of a novel endosymbiotic clade.</title>
        <authorList>
            <person name="Takahashi K."/>
            <person name="Kuwahara H."/>
            <person name="Horikawa Y."/>
            <person name="Izawa K."/>
            <person name="Kato D."/>
            <person name="Inagaki T."/>
            <person name="Yuki M."/>
            <person name="Ohkuma M."/>
            <person name="Hongoh Y."/>
        </authorList>
    </citation>
    <scope>NUCLEOTIDE SEQUENCE</scope>
    <source>
        <strain evidence="2">CfP3-15</strain>
    </source>
</reference>
<evidence type="ECO:0000313" key="2">
    <source>
        <dbReference type="EMBL" id="BED91752.1"/>
    </source>
</evidence>
<keyword evidence="1" id="KW-0472">Membrane</keyword>
<protein>
    <submittedName>
        <fullName evidence="2">Uncharacterized protein</fullName>
    </submittedName>
</protein>